<accession>A0A6A6G3V9</accession>
<sequence length="221" mass="24408">MLIGCSRDVAQPVYGIREKRRQITDVNRARIHGPGLDLFQSCCPSPKGRVADAATRVSKTFRPLPMCPGAGAPALIAWIPPMHPAPKALVTVIWCRSCNGMLQALMTCGSDDAAVAAAPWTFDWIEGLPSLPTASVLLFSREAACQSIDYPTIRVEAGRFHPCSFNWWSSIMLAQKLLMLAAAVTISVSAHMPPFVFRRHRLRWSAGRMLAVECYWQCRVL</sequence>
<keyword evidence="2" id="KW-1185">Reference proteome</keyword>
<dbReference type="EMBL" id="ML992513">
    <property type="protein sequence ID" value="KAF2220279.1"/>
    <property type="molecule type" value="Genomic_DNA"/>
</dbReference>
<gene>
    <name evidence="1" type="ORF">BDZ85DRAFT_252215</name>
</gene>
<evidence type="ECO:0000313" key="2">
    <source>
        <dbReference type="Proteomes" id="UP000799538"/>
    </source>
</evidence>
<dbReference type="Proteomes" id="UP000799538">
    <property type="component" value="Unassembled WGS sequence"/>
</dbReference>
<reference evidence="2" key="1">
    <citation type="journal article" date="2020" name="Stud. Mycol.">
        <title>101 Dothideomycetes genomes: A test case for predicting lifestyles and emergence of pathogens.</title>
        <authorList>
            <person name="Haridas S."/>
            <person name="Albert R."/>
            <person name="Binder M."/>
            <person name="Bloem J."/>
            <person name="LaButti K."/>
            <person name="Salamov A."/>
            <person name="Andreopoulos B."/>
            <person name="Baker S."/>
            <person name="Barry K."/>
            <person name="Bills G."/>
            <person name="Bluhm B."/>
            <person name="Cannon C."/>
            <person name="Castanera R."/>
            <person name="Culley D."/>
            <person name="Daum C."/>
            <person name="Ezra D."/>
            <person name="Gonzalez J."/>
            <person name="Henrissat B."/>
            <person name="Kuo A."/>
            <person name="Liang C."/>
            <person name="Lipzen A."/>
            <person name="Lutzoni F."/>
            <person name="Magnuson J."/>
            <person name="Mondo S."/>
            <person name="Nolan M."/>
            <person name="Ohm R."/>
            <person name="Pangilinan J."/>
            <person name="Park H.-J."/>
            <person name="Ramirez L."/>
            <person name="Alfaro M."/>
            <person name="Sun H."/>
            <person name="Tritt A."/>
            <person name="Yoshinaga Y."/>
            <person name="Zwiers L.-H."/>
            <person name="Turgeon B."/>
            <person name="Goodwin S."/>
            <person name="Spatafora J."/>
            <person name="Crous P."/>
            <person name="Grigoriev I."/>
        </authorList>
    </citation>
    <scope>NUCLEOTIDE SEQUENCE [LARGE SCALE GENOMIC DNA]</scope>
    <source>
        <strain evidence="2">CECT 20119</strain>
    </source>
</reference>
<protein>
    <submittedName>
        <fullName evidence="1">Uncharacterized protein</fullName>
    </submittedName>
</protein>
<organism evidence="1 2">
    <name type="scientific">Elsinoe ampelina</name>
    <dbReference type="NCBI Taxonomy" id="302913"/>
    <lineage>
        <taxon>Eukaryota</taxon>
        <taxon>Fungi</taxon>
        <taxon>Dikarya</taxon>
        <taxon>Ascomycota</taxon>
        <taxon>Pezizomycotina</taxon>
        <taxon>Dothideomycetes</taxon>
        <taxon>Dothideomycetidae</taxon>
        <taxon>Myriangiales</taxon>
        <taxon>Elsinoaceae</taxon>
        <taxon>Elsinoe</taxon>
    </lineage>
</organism>
<proteinExistence type="predicted"/>
<dbReference type="AlphaFoldDB" id="A0A6A6G3V9"/>
<evidence type="ECO:0000313" key="1">
    <source>
        <dbReference type="EMBL" id="KAF2220279.1"/>
    </source>
</evidence>
<name>A0A6A6G3V9_9PEZI</name>